<organism evidence="2 3">
    <name type="scientific">Porphyridium purpureum</name>
    <name type="common">Red alga</name>
    <name type="synonym">Porphyridium cruentum</name>
    <dbReference type="NCBI Taxonomy" id="35688"/>
    <lineage>
        <taxon>Eukaryota</taxon>
        <taxon>Rhodophyta</taxon>
        <taxon>Bangiophyceae</taxon>
        <taxon>Porphyridiales</taxon>
        <taxon>Porphyridiaceae</taxon>
        <taxon>Porphyridium</taxon>
    </lineage>
</organism>
<feature type="compositionally biased region" description="Polar residues" evidence="1">
    <location>
        <begin position="1434"/>
        <end position="1444"/>
    </location>
</feature>
<evidence type="ECO:0000313" key="3">
    <source>
        <dbReference type="Proteomes" id="UP000324585"/>
    </source>
</evidence>
<reference evidence="3" key="1">
    <citation type="journal article" date="2019" name="Nat. Commun.">
        <title>Expansion of phycobilisome linker gene families in mesophilic red algae.</title>
        <authorList>
            <person name="Lee J."/>
            <person name="Kim D."/>
            <person name="Bhattacharya D."/>
            <person name="Yoon H.S."/>
        </authorList>
    </citation>
    <scope>NUCLEOTIDE SEQUENCE [LARGE SCALE GENOMIC DNA]</scope>
    <source>
        <strain evidence="3">CCMP 1328</strain>
    </source>
</reference>
<comment type="caution">
    <text evidence="2">The sequence shown here is derived from an EMBL/GenBank/DDBJ whole genome shotgun (WGS) entry which is preliminary data.</text>
</comment>
<gene>
    <name evidence="2" type="ORF">FVE85_4865</name>
</gene>
<sequence>MMPLRETLLRPLGATDVASGYGGFAGSRARSCSVDVQDVLSQHRSGTARLDAPSRAPRFARSPVPQVVRLPRAAMLGMELHPRVAPVEHAQLVIARLEGVRAAPGRWDGYRRQEHSDRVALSLRTRPVLDQNWNASEQRRREVLLGLPRTLFHTPVVWMSSVEKDVAMVAILYDVVEAESGHAGVSNDAESSESPAEPPRCPFIAVLRVDIDAVANDVESAVQIVSNVAVPGEVNLSELTLFSELVAYVPSQDAMDIDTATSESRPRERLQFVLADRDGECECLSLGPADGNQGPVRARVVCQAFRGRLRDKKRPAEEQNLESRARPSLLSSFFFRRKEKAAGRTRTDRRAEAGTAVASVSGYDSIEPVLDTDESAGPSSAGCDVLGAVLLNFHSCLFLWRNGTISCHNLRSSADDGIADAESSFSDESLESEAPAATTAAAYTGMQIDFKQMDPSFSAHHAPEFIRLECLPVTRGSDAGDGPGRDVVVINVQRGKSMGVSSQPRSLCVSVLNVRPRISGRVTSFEVVLVRSFTYAQLRQPLASACVLDDTQGIVVALSDGTILSFGVDGGTSGEEGSISDTARPAVPLRAWTRVDEYRDLSTESVWSAIDHSIDEVCRLLGVTALNAIVGISSSEPHPGNLEHDHKQIGVRNTMALKLLVPGRYSYAVVAKALRVRPDRLEEWQRFFALHVSSCPLLPYSLLLPAADEALKTLMDAGVSAEDAAQRILKRADKLSIEMDAAMLDVLSFPMYCGASEPASPNGNELRSVPIIVHRDGAMGVLREMAAEETEAFASSDFSLMAHSDTYSSGNAIFGRLAMHLASNAGLQVAACRLHFHRRQTTSAVQATTIESFLSFNMSLFLSSLPSEALLTAQWRSEFLAFSSAPFPAASESALSRATVNLSLEQQQHQRATMLASWNAPELPCVRDVAVEASRLILLEGAGGGAMNSSGAHAWSLIDAARDVFELLLDPTQPAIFGFLLAHGEYSALAALGSMSVELCPCASQVAAALSGVHMFRLRVEGTTPKAWQEDEEDRHRVDASGVIQLCTDASLVVSECDVMSDADSAALEAMLSACGSQLEYENDMAQTIAFRTKVLLIRTLEPLKAYGASQACALIATTALHQDHTYVRTDTDVEATAEEDVQVRSLSRRAFETMRNIAFQGFLDMNDLSAALDVLLMPASTSSIAVAETLGARSSEERAQRRSQYDEERAALQDAVIVLVNAVADQSQLSALMKKDLHAPATRMIAWALSKRARLGELELGGFSGKGQSSRDDNRSNNTLNAYEQWIGWEMYRGDAVSAAQAALELADKVLLALESARRSETSGLFATATKANAAFFLITLVDTYVSALTTACSALRFGNEPFVLHPSRRATAASADSGTAHLHQTQEETNMVDEHQDQHREPNVVRFSFDDDDQEQDEVALEASGRDDGQRNAAQQARTNSLGLHRRTQRQRRQSADRTAPVRICLLEDVDRMRIHGKAFATLARRVLLADNRSHSSASALSCSSVLEHLGLLEEERGAVEWAVCALSASSATQEAPDIVAPCAACIRLAIELATRSAVQHHSDRTVRFVVHALALGVCSGSGVQRASVTCEACRTGNNSTVFSVSYASLSTTACDSGTLLSKLEEWRRDAAAMLPASRSYYAEALEFLVAALPKDKLSRIPFWLIQRAAWGSASGGEQSSRKRADDVAAKSDFFGSDGELNRVLRVLVGAGRADLAVPLVFELLARAELAIRTAKDGESTDVPARDVVCLPHLAIESLVDALRNPSDHSHRDAHSARESAIAIADRMQQLFASSADS</sequence>
<keyword evidence="3" id="KW-1185">Reference proteome</keyword>
<evidence type="ECO:0000313" key="2">
    <source>
        <dbReference type="EMBL" id="KAA8493728.1"/>
    </source>
</evidence>
<proteinExistence type="predicted"/>
<name>A0A5J4YQX2_PORPP</name>
<accession>A0A5J4YQX2</accession>
<feature type="region of interest" description="Disordered" evidence="1">
    <location>
        <begin position="1418"/>
        <end position="1460"/>
    </location>
</feature>
<evidence type="ECO:0000256" key="1">
    <source>
        <dbReference type="SAM" id="MobiDB-lite"/>
    </source>
</evidence>
<dbReference type="EMBL" id="VRMN01000006">
    <property type="protein sequence ID" value="KAA8493728.1"/>
    <property type="molecule type" value="Genomic_DNA"/>
</dbReference>
<feature type="compositionally biased region" description="Basic residues" evidence="1">
    <location>
        <begin position="1446"/>
        <end position="1455"/>
    </location>
</feature>
<protein>
    <submittedName>
        <fullName evidence="2">Uncharacterized protein</fullName>
    </submittedName>
</protein>
<dbReference type="Proteomes" id="UP000324585">
    <property type="component" value="Unassembled WGS sequence"/>
</dbReference>